<dbReference type="PROSITE" id="PS50043">
    <property type="entry name" value="HTH_LUXR_2"/>
    <property type="match status" value="1"/>
</dbReference>
<dbReference type="Pfam" id="PF13191">
    <property type="entry name" value="AAA_16"/>
    <property type="match status" value="1"/>
</dbReference>
<dbReference type="PROSITE" id="PS00622">
    <property type="entry name" value="HTH_LUXR_1"/>
    <property type="match status" value="1"/>
</dbReference>
<dbReference type="RefSeq" id="WP_281171519.1">
    <property type="nucleotide sequence ID" value="NZ_JBIAZU010000003.1"/>
</dbReference>
<dbReference type="CDD" id="cd06170">
    <property type="entry name" value="LuxR_C_like"/>
    <property type="match status" value="1"/>
</dbReference>
<keyword evidence="5" id="KW-1185">Reference proteome</keyword>
<gene>
    <name evidence="4" type="ORF">ACFY35_15795</name>
</gene>
<dbReference type="Pfam" id="PF00196">
    <property type="entry name" value="GerE"/>
    <property type="match status" value="1"/>
</dbReference>
<feature type="domain" description="HTH luxR-type" evidence="3">
    <location>
        <begin position="804"/>
        <end position="869"/>
    </location>
</feature>
<keyword evidence="1" id="KW-0547">Nucleotide-binding</keyword>
<dbReference type="Gene3D" id="3.40.50.300">
    <property type="entry name" value="P-loop containing nucleotide triphosphate hydrolases"/>
    <property type="match status" value="1"/>
</dbReference>
<dbReference type="GO" id="GO:0005524">
    <property type="term" value="F:ATP binding"/>
    <property type="evidence" value="ECO:0007669"/>
    <property type="project" value="UniProtKB-KW"/>
</dbReference>
<proteinExistence type="predicted"/>
<dbReference type="PANTHER" id="PTHR16305:SF35">
    <property type="entry name" value="TRANSCRIPTIONAL ACTIVATOR DOMAIN"/>
    <property type="match status" value="1"/>
</dbReference>
<dbReference type="InterPro" id="IPR041664">
    <property type="entry name" value="AAA_16"/>
</dbReference>
<dbReference type="InterPro" id="IPR011990">
    <property type="entry name" value="TPR-like_helical_dom_sf"/>
</dbReference>
<dbReference type="InterPro" id="IPR036388">
    <property type="entry name" value="WH-like_DNA-bd_sf"/>
</dbReference>
<dbReference type="SMART" id="SM00421">
    <property type="entry name" value="HTH_LUXR"/>
    <property type="match status" value="1"/>
</dbReference>
<dbReference type="PANTHER" id="PTHR16305">
    <property type="entry name" value="TESTICULAR SOLUBLE ADENYLYL CYCLASE"/>
    <property type="match status" value="1"/>
</dbReference>
<sequence>MTVPVGDLLERAHHLATLGAALAATREGRGTLVLLAGDAGAGKTAMLRHFCATCEPVDEILWGSCDPLYTPRPLGPFLDIAEETGGELRDLVAAGAKPYHVAAAVARAAQADRGTIIVLDDLHWADEATLDVLSLLGRRIAAIPALVIASYRHDELGRRHPLRQLLGELRSSTSIRRLTAPPLSREGVAALAAPHGIDADALFRATGGNPFFVTEVIAAPGCDIPSTVRDAVLARAARLTGAATAVLEAVSITLPQAELGLLDALVTGADTGAGAALDECLSSGILEVVPGGVAFRHDLARMAIEESLSPHRRTALHRRALLALAEPPAGGADLARLAYHAEAAGDPEAVLRFAPAAARHASATGAHRESAAQYARALRFGTGLPADARAALLEARSYECYLTDQMDAAIDALEQAVTHWRMAGDQARQAAALSQLCRRLWCGGRSAEATKSVQEALCLLEGRPPGRELAQVYAILAAVYMDEERLDETLSWGTRALEIAASCGDQAEIVYSLNTVGTAQLLAGQPEGREKLERSLALAESAGLDEHVGRAFLHFGWAMTRIRAYELEPRLNRGVTVCAELGLEAWELYCVAYRARLNLDLGRWNDAAADAGLVLRSARSVPLLRLLALTVLGLLRARRGDPQPDRPLDEALGLLVGHEELQYRAPVIAARAEAAWLGGRGAEVVDAITRDVLATAVDRRASWVIGELAWLRRLSGIRETVPGVIEPYSAQLAGAATAAAARWTHLGCRYDAGLALVESGDEPGLRRALGEFQRLGARPAAEIVARRLRQHGVQGLPRGPRPATEHHPARLTRREAEVLAHVQQGASNAEIAARLHLSEKTVHHHVSAILRKLGVARRGQAIFEATQRGLVPPT</sequence>
<dbReference type="SUPFAM" id="SSF48452">
    <property type="entry name" value="TPR-like"/>
    <property type="match status" value="1"/>
</dbReference>
<comment type="caution">
    <text evidence="4">The sequence shown here is derived from an EMBL/GenBank/DDBJ whole genome shotgun (WGS) entry which is preliminary data.</text>
</comment>
<dbReference type="PRINTS" id="PR00038">
    <property type="entry name" value="HTHLUXR"/>
</dbReference>
<evidence type="ECO:0000313" key="4">
    <source>
        <dbReference type="EMBL" id="MFF5290905.1"/>
    </source>
</evidence>
<dbReference type="InterPro" id="IPR027417">
    <property type="entry name" value="P-loop_NTPase"/>
</dbReference>
<accession>A0ABW6WEF1</accession>
<dbReference type="InterPro" id="IPR016032">
    <property type="entry name" value="Sig_transdc_resp-reg_C-effctor"/>
</dbReference>
<reference evidence="4 5" key="1">
    <citation type="submission" date="2024-10" db="EMBL/GenBank/DDBJ databases">
        <title>The Natural Products Discovery Center: Release of the First 8490 Sequenced Strains for Exploring Actinobacteria Biosynthetic Diversity.</title>
        <authorList>
            <person name="Kalkreuter E."/>
            <person name="Kautsar S.A."/>
            <person name="Yang D."/>
            <person name="Bader C.D."/>
            <person name="Teijaro C.N."/>
            <person name="Fluegel L."/>
            <person name="Davis C.M."/>
            <person name="Simpson J.R."/>
            <person name="Lauterbach L."/>
            <person name="Steele A.D."/>
            <person name="Gui C."/>
            <person name="Meng S."/>
            <person name="Li G."/>
            <person name="Viehrig K."/>
            <person name="Ye F."/>
            <person name="Su P."/>
            <person name="Kiefer A.F."/>
            <person name="Nichols A."/>
            <person name="Cepeda A.J."/>
            <person name="Yan W."/>
            <person name="Fan B."/>
            <person name="Jiang Y."/>
            <person name="Adhikari A."/>
            <person name="Zheng C.-J."/>
            <person name="Schuster L."/>
            <person name="Cowan T.M."/>
            <person name="Smanski M.J."/>
            <person name="Chevrette M.G."/>
            <person name="De Carvalho L.P.S."/>
            <person name="Shen B."/>
        </authorList>
    </citation>
    <scope>NUCLEOTIDE SEQUENCE [LARGE SCALE GENOMIC DNA]</scope>
    <source>
        <strain evidence="4 5">NPDC000087</strain>
    </source>
</reference>
<dbReference type="InterPro" id="IPR000792">
    <property type="entry name" value="Tscrpt_reg_LuxR_C"/>
</dbReference>
<organism evidence="4 5">
    <name type="scientific">Paractinoplanes globisporus</name>
    <dbReference type="NCBI Taxonomy" id="113565"/>
    <lineage>
        <taxon>Bacteria</taxon>
        <taxon>Bacillati</taxon>
        <taxon>Actinomycetota</taxon>
        <taxon>Actinomycetes</taxon>
        <taxon>Micromonosporales</taxon>
        <taxon>Micromonosporaceae</taxon>
        <taxon>Paractinoplanes</taxon>
    </lineage>
</organism>
<dbReference type="Gene3D" id="1.25.40.10">
    <property type="entry name" value="Tetratricopeptide repeat domain"/>
    <property type="match status" value="1"/>
</dbReference>
<dbReference type="SUPFAM" id="SSF52540">
    <property type="entry name" value="P-loop containing nucleoside triphosphate hydrolases"/>
    <property type="match status" value="1"/>
</dbReference>
<evidence type="ECO:0000313" key="5">
    <source>
        <dbReference type="Proteomes" id="UP001602245"/>
    </source>
</evidence>
<evidence type="ECO:0000259" key="3">
    <source>
        <dbReference type="PROSITE" id="PS50043"/>
    </source>
</evidence>
<dbReference type="Proteomes" id="UP001602245">
    <property type="component" value="Unassembled WGS sequence"/>
</dbReference>
<protein>
    <submittedName>
        <fullName evidence="4">ATP-binding protein</fullName>
    </submittedName>
</protein>
<keyword evidence="2 4" id="KW-0067">ATP-binding</keyword>
<dbReference type="EMBL" id="JBIAZU010000003">
    <property type="protein sequence ID" value="MFF5290905.1"/>
    <property type="molecule type" value="Genomic_DNA"/>
</dbReference>
<dbReference type="Gene3D" id="1.10.10.10">
    <property type="entry name" value="Winged helix-like DNA-binding domain superfamily/Winged helix DNA-binding domain"/>
    <property type="match status" value="1"/>
</dbReference>
<dbReference type="SUPFAM" id="SSF46894">
    <property type="entry name" value="C-terminal effector domain of the bipartite response regulators"/>
    <property type="match status" value="1"/>
</dbReference>
<name>A0ABW6WEF1_9ACTN</name>
<evidence type="ECO:0000256" key="1">
    <source>
        <dbReference type="ARBA" id="ARBA00022741"/>
    </source>
</evidence>
<evidence type="ECO:0000256" key="2">
    <source>
        <dbReference type="ARBA" id="ARBA00022840"/>
    </source>
</evidence>